<evidence type="ECO:0000256" key="2">
    <source>
        <dbReference type="SAM" id="Coils"/>
    </source>
</evidence>
<feature type="region of interest" description="Disordered" evidence="3">
    <location>
        <begin position="307"/>
        <end position="380"/>
    </location>
</feature>
<sequence length="422" mass="48056">MELNQEELKSMLTIFEKMGMAPKIDNTEDFKTWLKDTSKQEGLLIGPDVKPPLPSASVKEGQNPTASFHYFPRIPFFSGEAGKDTPYDLWRFEVDCLLQSKTHSHDVILQAIRKSLKGEAALIAMKLGRNATVDNLLSKMKSAFGTLRRRATLMSDFYSCVQREDEDVTTWGCRLENMLYQITEHHPIPEEEQDEMLRTRMWDGLKSGLKGVAAHKFDAINNFDDLRLCLREIEFDLKRDKSGIPSKKQSATARMVTTSNASGAAATKEEVTDLKVMMEEIRKEISELKEQSQAQAQVNQQVYTNPSIPQRLHGQPDRHQGNITKPQRKDAQASYSPSPKDRYFPPQSAFGPFTQVEGDQQQSRRDVTYEPGSYPNRYTQVQGPPRCYRCGYLGHIARGCRVRLDHLRHPLNLPRPMGKGHL</sequence>
<evidence type="ECO:0000313" key="5">
    <source>
        <dbReference type="EMBL" id="ATA66767.1"/>
    </source>
</evidence>
<keyword evidence="1" id="KW-0862">Zinc</keyword>
<reference evidence="5" key="1">
    <citation type="submission" date="2017-05" db="EMBL/GenBank/DDBJ databases">
        <title>Ty3-Gypsy retrotransposons in the pacific abalone Haliotis discus Hannai; characterization and their use in species identification in the genus Haliotis.</title>
        <authorList>
            <person name="Lee S.-I."/>
            <person name="Gym J.-A."/>
            <person name="Im M.-J."/>
            <person name="Kim H.-S."/>
            <person name="Nam B.-H."/>
            <person name="Kim N.-S."/>
        </authorList>
    </citation>
    <scope>NUCLEOTIDE SEQUENCE</scope>
</reference>
<dbReference type="PROSITE" id="PS50158">
    <property type="entry name" value="ZF_CCHC"/>
    <property type="match status" value="1"/>
</dbReference>
<dbReference type="PANTHER" id="PTHR23095">
    <property type="entry name" value="PARANEOPLASTIC ANTIGEN"/>
    <property type="match status" value="1"/>
</dbReference>
<dbReference type="AlphaFoldDB" id="A0A289ZC30"/>
<name>A0A289ZC30_HALDH</name>
<dbReference type="InterPro" id="IPR036875">
    <property type="entry name" value="Znf_CCHC_sf"/>
</dbReference>
<dbReference type="SUPFAM" id="SSF57756">
    <property type="entry name" value="Retrovirus zinc finger-like domains"/>
    <property type="match status" value="1"/>
</dbReference>
<keyword evidence="1" id="KW-0863">Zinc-finger</keyword>
<organism evidence="5">
    <name type="scientific">Haliotis discus hannai</name>
    <name type="common">Japanese abalone</name>
    <dbReference type="NCBI Taxonomy" id="42344"/>
    <lineage>
        <taxon>Eukaryota</taxon>
        <taxon>Metazoa</taxon>
        <taxon>Spiralia</taxon>
        <taxon>Lophotrochozoa</taxon>
        <taxon>Mollusca</taxon>
        <taxon>Gastropoda</taxon>
        <taxon>Vetigastropoda</taxon>
        <taxon>Lepetellida</taxon>
        <taxon>Haliotoidea</taxon>
        <taxon>Haliotidae</taxon>
        <taxon>Haliotis</taxon>
    </lineage>
</organism>
<feature type="domain" description="CCHC-type" evidence="4">
    <location>
        <begin position="386"/>
        <end position="401"/>
    </location>
</feature>
<keyword evidence="1" id="KW-0479">Metal-binding</keyword>
<dbReference type="GO" id="GO:0003676">
    <property type="term" value="F:nucleic acid binding"/>
    <property type="evidence" value="ECO:0007669"/>
    <property type="project" value="InterPro"/>
</dbReference>
<protein>
    <submittedName>
        <fullName evidence="5">Gag</fullName>
    </submittedName>
</protein>
<proteinExistence type="predicted"/>
<accession>A0A289ZC30</accession>
<dbReference type="EMBL" id="MF155024">
    <property type="protein sequence ID" value="ATA66767.1"/>
    <property type="molecule type" value="Genomic_DNA"/>
</dbReference>
<dbReference type="InterPro" id="IPR026523">
    <property type="entry name" value="PNMA"/>
</dbReference>
<dbReference type="GO" id="GO:0008270">
    <property type="term" value="F:zinc ion binding"/>
    <property type="evidence" value="ECO:0007669"/>
    <property type="project" value="UniProtKB-KW"/>
</dbReference>
<dbReference type="InterPro" id="IPR048270">
    <property type="entry name" value="PNMA_C"/>
</dbReference>
<evidence type="ECO:0000259" key="4">
    <source>
        <dbReference type="PROSITE" id="PS50158"/>
    </source>
</evidence>
<evidence type="ECO:0000256" key="1">
    <source>
        <dbReference type="PROSITE-ProRule" id="PRU00047"/>
    </source>
</evidence>
<dbReference type="Pfam" id="PF14893">
    <property type="entry name" value="PNMA"/>
    <property type="match status" value="1"/>
</dbReference>
<evidence type="ECO:0000256" key="3">
    <source>
        <dbReference type="SAM" id="MobiDB-lite"/>
    </source>
</evidence>
<dbReference type="PANTHER" id="PTHR23095:SF17">
    <property type="entry name" value="PARANEOPLASTIC ANTIGEN MA1"/>
    <property type="match status" value="1"/>
</dbReference>
<dbReference type="InterPro" id="IPR001878">
    <property type="entry name" value="Znf_CCHC"/>
</dbReference>
<feature type="region of interest" description="Disordered" evidence="3">
    <location>
        <begin position="242"/>
        <end position="264"/>
    </location>
</feature>
<keyword evidence="2" id="KW-0175">Coiled coil</keyword>
<feature type="compositionally biased region" description="Polar residues" evidence="3">
    <location>
        <begin position="247"/>
        <end position="262"/>
    </location>
</feature>
<feature type="coiled-coil region" evidence="2">
    <location>
        <begin position="264"/>
        <end position="298"/>
    </location>
</feature>